<proteinExistence type="predicted"/>
<dbReference type="GO" id="GO:0016226">
    <property type="term" value="P:iron-sulfur cluster assembly"/>
    <property type="evidence" value="ECO:0007669"/>
    <property type="project" value="TreeGrafter"/>
</dbReference>
<dbReference type="EMBL" id="DSAC01000035">
    <property type="protein sequence ID" value="HHO73557.1"/>
    <property type="molecule type" value="Genomic_DNA"/>
</dbReference>
<gene>
    <name evidence="2" type="ORF">ENN04_02850</name>
</gene>
<dbReference type="PANTHER" id="PTHR22602">
    <property type="entry name" value="TRANSFERASE CAF17, MITOCHONDRIAL-RELATED"/>
    <property type="match status" value="1"/>
</dbReference>
<dbReference type="InterPro" id="IPR027266">
    <property type="entry name" value="TrmE/GcvT-like"/>
</dbReference>
<dbReference type="NCBIfam" id="TIGR03317">
    <property type="entry name" value="ygfZ_signature"/>
    <property type="match status" value="1"/>
</dbReference>
<sequence>MKWVRLKRSKIKVFGKKGKTLPKGFQEEHTSFLHSLLTNDIKGLKPFSFNYNLWLRQNGSPIEDFFVYKLENAYLLDTEGDAKKIIEEFERLKLSLKVYFENLTTLGHVFVFGESAKDWIEKTFGMVPEEGKFFEKDGVFVANNPLRLREEGFDVFGKLDGLELPKEEEITEEDFEDIRIERKVPRIGKELREGYSPLEAGLLNVAISLTKGCYVGQEVIARIHYKGRLPRTLVLFKGENLQEEQKVFDGEKEVGLITSVSRKGLALGYILTNRLEGKREFSTATGKVVVLD</sequence>
<dbReference type="Gene3D" id="3.30.1360.120">
    <property type="entry name" value="Probable tRNA modification gtpase trme, domain 1"/>
    <property type="match status" value="1"/>
</dbReference>
<accession>A0A7C5X2E7</accession>
<keyword evidence="1" id="KW-0809">Transit peptide</keyword>
<organism evidence="2">
    <name type="scientific">Thermocrinis ruber</name>
    <dbReference type="NCBI Taxonomy" id="75906"/>
    <lineage>
        <taxon>Bacteria</taxon>
        <taxon>Pseudomonadati</taxon>
        <taxon>Aquificota</taxon>
        <taxon>Aquificia</taxon>
        <taxon>Aquificales</taxon>
        <taxon>Aquificaceae</taxon>
        <taxon>Thermocrinis</taxon>
    </lineage>
</organism>
<dbReference type="SUPFAM" id="SSF103025">
    <property type="entry name" value="Folate-binding domain"/>
    <property type="match status" value="1"/>
</dbReference>
<evidence type="ECO:0000256" key="1">
    <source>
        <dbReference type="ARBA" id="ARBA00022946"/>
    </source>
</evidence>
<protein>
    <submittedName>
        <fullName evidence="2">Folate-binding protein</fullName>
    </submittedName>
</protein>
<dbReference type="AlphaFoldDB" id="A0A7C5X2E7"/>
<dbReference type="PIRSF" id="PIRSF006487">
    <property type="entry name" value="GcvT"/>
    <property type="match status" value="1"/>
</dbReference>
<evidence type="ECO:0000313" key="2">
    <source>
        <dbReference type="EMBL" id="HHO73557.1"/>
    </source>
</evidence>
<dbReference type="InterPro" id="IPR017703">
    <property type="entry name" value="YgfZ/GCV_T_CS"/>
</dbReference>
<name>A0A7C5X2E7_9AQUI</name>
<comment type="caution">
    <text evidence="2">The sequence shown here is derived from an EMBL/GenBank/DDBJ whole genome shotgun (WGS) entry which is preliminary data.</text>
</comment>
<dbReference type="InterPro" id="IPR045179">
    <property type="entry name" value="YgfZ/GcvT"/>
</dbReference>
<dbReference type="PANTHER" id="PTHR22602:SF0">
    <property type="entry name" value="TRANSFERASE CAF17, MITOCHONDRIAL-RELATED"/>
    <property type="match status" value="1"/>
</dbReference>
<reference evidence="2" key="1">
    <citation type="journal article" date="2020" name="mSystems">
        <title>Genome- and Community-Level Interaction Insights into Carbon Utilization and Element Cycling Functions of Hydrothermarchaeota in Hydrothermal Sediment.</title>
        <authorList>
            <person name="Zhou Z."/>
            <person name="Liu Y."/>
            <person name="Xu W."/>
            <person name="Pan J."/>
            <person name="Luo Z.H."/>
            <person name="Li M."/>
        </authorList>
    </citation>
    <scope>NUCLEOTIDE SEQUENCE [LARGE SCALE GENOMIC DNA]</scope>
    <source>
        <strain evidence="2">SpSt-114</strain>
    </source>
</reference>